<comment type="subcellular location">
    <subcellularLocation>
        <location evidence="1">Nucleus</location>
    </subcellularLocation>
</comment>
<dbReference type="GO" id="GO:0003697">
    <property type="term" value="F:single-stranded DNA binding"/>
    <property type="evidence" value="ECO:0007669"/>
    <property type="project" value="TreeGrafter"/>
</dbReference>
<dbReference type="GO" id="GO:0006289">
    <property type="term" value="P:nucleotide-excision repair"/>
    <property type="evidence" value="ECO:0007669"/>
    <property type="project" value="InterPro"/>
</dbReference>
<dbReference type="InterPro" id="IPR018326">
    <property type="entry name" value="Rad4_beta-hairpin_dom1"/>
</dbReference>
<keyword evidence="5" id="KW-0539">Nucleus</keyword>
<dbReference type="Pfam" id="PF03835">
    <property type="entry name" value="Rad4"/>
    <property type="match status" value="1"/>
</dbReference>
<feature type="domain" description="Rad4 beta-hairpin" evidence="9">
    <location>
        <begin position="691"/>
        <end position="765"/>
    </location>
</feature>
<evidence type="ECO:0000256" key="5">
    <source>
        <dbReference type="ARBA" id="ARBA00023242"/>
    </source>
</evidence>
<proteinExistence type="inferred from homology"/>
<dbReference type="SMART" id="SM01030">
    <property type="entry name" value="BHD_1"/>
    <property type="match status" value="1"/>
</dbReference>
<dbReference type="Gene3D" id="3.30.70.2460">
    <property type="entry name" value="Rad4, beta-hairpin domain BHD3"/>
    <property type="match status" value="1"/>
</dbReference>
<dbReference type="InterPro" id="IPR042488">
    <property type="entry name" value="Rad4_BHD3_sf"/>
</dbReference>
<dbReference type="Pfam" id="PF10405">
    <property type="entry name" value="BHD_3"/>
    <property type="match status" value="1"/>
</dbReference>
<name>A0AAD4R7P1_9BILA</name>
<feature type="region of interest" description="Disordered" evidence="6">
    <location>
        <begin position="1"/>
        <end position="120"/>
    </location>
</feature>
<dbReference type="EMBL" id="JAKKPZ010000011">
    <property type="protein sequence ID" value="KAI1715540.1"/>
    <property type="molecule type" value="Genomic_DNA"/>
</dbReference>
<comment type="caution">
    <text evidence="10">The sequence shown here is derived from an EMBL/GenBank/DDBJ whole genome shotgun (WGS) entry which is preliminary data.</text>
</comment>
<evidence type="ECO:0000256" key="6">
    <source>
        <dbReference type="SAM" id="MobiDB-lite"/>
    </source>
</evidence>
<dbReference type="InterPro" id="IPR036985">
    <property type="entry name" value="Transglutaminase-like_sf"/>
</dbReference>
<dbReference type="InterPro" id="IPR038765">
    <property type="entry name" value="Papain-like_cys_pep_sf"/>
</dbReference>
<dbReference type="InterPro" id="IPR018328">
    <property type="entry name" value="Rad4_beta-hairpin_dom3"/>
</dbReference>
<feature type="compositionally biased region" description="Basic residues" evidence="6">
    <location>
        <begin position="449"/>
        <end position="461"/>
    </location>
</feature>
<dbReference type="InterPro" id="IPR004583">
    <property type="entry name" value="DNA_repair_Rad4"/>
</dbReference>
<dbReference type="GO" id="GO:0006298">
    <property type="term" value="P:mismatch repair"/>
    <property type="evidence" value="ECO:0007669"/>
    <property type="project" value="TreeGrafter"/>
</dbReference>
<dbReference type="InterPro" id="IPR018325">
    <property type="entry name" value="Rad4/PNGase_transGLS-fold"/>
</dbReference>
<dbReference type="FunFam" id="3.30.70.2460:FF:000001">
    <property type="entry name" value="DNA repair protein Rad4 family"/>
    <property type="match status" value="1"/>
</dbReference>
<keyword evidence="3" id="KW-0227">DNA damage</keyword>
<dbReference type="Gene3D" id="2.20.20.110">
    <property type="entry name" value="Rad4, beta-hairpin domain BHD1"/>
    <property type="match status" value="1"/>
</dbReference>
<keyword evidence="11" id="KW-1185">Reference proteome</keyword>
<feature type="compositionally biased region" description="Basic and acidic residues" evidence="6">
    <location>
        <begin position="381"/>
        <end position="397"/>
    </location>
</feature>
<evidence type="ECO:0000313" key="10">
    <source>
        <dbReference type="EMBL" id="KAI1715540.1"/>
    </source>
</evidence>
<comment type="similarity">
    <text evidence="2">Belongs to the XPC family.</text>
</comment>
<feature type="compositionally biased region" description="Basic residues" evidence="6">
    <location>
        <begin position="82"/>
        <end position="108"/>
    </location>
</feature>
<evidence type="ECO:0000256" key="3">
    <source>
        <dbReference type="ARBA" id="ARBA00022763"/>
    </source>
</evidence>
<dbReference type="AlphaFoldDB" id="A0AAD4R7P1"/>
<dbReference type="SMART" id="SM01032">
    <property type="entry name" value="BHD_3"/>
    <property type="match status" value="1"/>
</dbReference>
<dbReference type="GO" id="GO:0000111">
    <property type="term" value="C:nucleotide-excision repair factor 2 complex"/>
    <property type="evidence" value="ECO:0007669"/>
    <property type="project" value="TreeGrafter"/>
</dbReference>
<reference evidence="10" key="1">
    <citation type="submission" date="2022-01" db="EMBL/GenBank/DDBJ databases">
        <title>Genome Sequence Resource for Two Populations of Ditylenchus destructor, the Migratory Endoparasitic Phytonematode.</title>
        <authorList>
            <person name="Zhang H."/>
            <person name="Lin R."/>
            <person name="Xie B."/>
        </authorList>
    </citation>
    <scope>NUCLEOTIDE SEQUENCE</scope>
    <source>
        <strain evidence="10">BazhouSP</strain>
    </source>
</reference>
<dbReference type="Proteomes" id="UP001201812">
    <property type="component" value="Unassembled WGS sequence"/>
</dbReference>
<feature type="region of interest" description="Disordered" evidence="6">
    <location>
        <begin position="381"/>
        <end position="465"/>
    </location>
</feature>
<feature type="domain" description="Rad4 beta-hairpin" evidence="8">
    <location>
        <begin position="629"/>
        <end position="684"/>
    </location>
</feature>
<feature type="compositionally biased region" description="Acidic residues" evidence="6">
    <location>
        <begin position="432"/>
        <end position="442"/>
    </location>
</feature>
<evidence type="ECO:0000259" key="8">
    <source>
        <dbReference type="SMART" id="SM01031"/>
    </source>
</evidence>
<dbReference type="SUPFAM" id="SSF54001">
    <property type="entry name" value="Cysteine proteinases"/>
    <property type="match status" value="1"/>
</dbReference>
<organism evidence="10 11">
    <name type="scientific">Ditylenchus destructor</name>
    <dbReference type="NCBI Taxonomy" id="166010"/>
    <lineage>
        <taxon>Eukaryota</taxon>
        <taxon>Metazoa</taxon>
        <taxon>Ecdysozoa</taxon>
        <taxon>Nematoda</taxon>
        <taxon>Chromadorea</taxon>
        <taxon>Rhabditida</taxon>
        <taxon>Tylenchina</taxon>
        <taxon>Tylenchomorpha</taxon>
        <taxon>Sphaerularioidea</taxon>
        <taxon>Anguinidae</taxon>
        <taxon>Anguininae</taxon>
        <taxon>Ditylenchus</taxon>
    </lineage>
</organism>
<dbReference type="PANTHER" id="PTHR12135">
    <property type="entry name" value="DNA REPAIR PROTEIN XP-C / RAD4"/>
    <property type="match status" value="1"/>
</dbReference>
<evidence type="ECO:0000256" key="2">
    <source>
        <dbReference type="ARBA" id="ARBA00009525"/>
    </source>
</evidence>
<evidence type="ECO:0000256" key="4">
    <source>
        <dbReference type="ARBA" id="ARBA00023204"/>
    </source>
</evidence>
<dbReference type="GO" id="GO:0005737">
    <property type="term" value="C:cytoplasm"/>
    <property type="evidence" value="ECO:0007669"/>
    <property type="project" value="TreeGrafter"/>
</dbReference>
<keyword evidence="4" id="KW-0234">DNA repair</keyword>
<dbReference type="PANTHER" id="PTHR12135:SF0">
    <property type="entry name" value="DNA REPAIR PROTEIN COMPLEMENTING XP-C CELLS"/>
    <property type="match status" value="1"/>
</dbReference>
<evidence type="ECO:0000259" key="7">
    <source>
        <dbReference type="SMART" id="SM01030"/>
    </source>
</evidence>
<dbReference type="GO" id="GO:0071942">
    <property type="term" value="C:XPC complex"/>
    <property type="evidence" value="ECO:0007669"/>
    <property type="project" value="TreeGrafter"/>
</dbReference>
<feature type="compositionally biased region" description="Polar residues" evidence="6">
    <location>
        <begin position="111"/>
        <end position="120"/>
    </location>
</feature>
<evidence type="ECO:0000259" key="9">
    <source>
        <dbReference type="SMART" id="SM01032"/>
    </source>
</evidence>
<sequence>MESIAGNRTGVRRSARISSLNLGADKREKSNSIERWSSASGGKFKQVSKAETDQLQDTGFFSDEENVPTDESSSESEDSTPKKRNKRKSSKGRLARKSVTKKKQKSKKSSPPFTETNLIQNDADALTNAKKESMSSVFDNKADNFNMSVNLLDDSQFLLCTGNEFLQPSTSKAAEHAERQVRLLPDTGEITSGSEMGHDENWEDVGPIHEPASGHTAVEVIIQKPEANDENDEAAEWEKTVRQRIARKRREMFDNCHKIHILCYIAHVRFMVKAIVESQAELRDELSTILPPEMNGALNTAVMEQTIDMFRSAFTETGEDKLDFADVKSSSPFIDRLKILVHSRIFDNDRDLAVLFFSFCYCVLKLTTRLCVAFNPTPKFEEGRRSSVDVKEIKKDNGQSVAHASAKIKSNTNSKSNKASLSKNKSAKSDYFEDTDFDESSSDSEPTPKKRRSTSKKKTATKKKETKHETRNYWVEFYDDAQQRWISVDPFFKKVDKRKEIVKFTVQPCLYVIGVDNEMGVRDLTAKYANEYMSSKFRRHRADDEWLKSTFNAKLLQPDEARARKEDAEIRQHLQSLPMPTVVSEFKNHLLYVLKRDLLKFEAIYPQDIEPLGEIRGHKIYPRNSVYTLQGELNWIKLARKVKKGEQPYKVVKARPKINVPKEQREPLSLKVYGYWQTEPYVPDEVIDRKIPRNEFGNIYVYQESMIPKGCKHLRLNGIFQVARKLDLEAVPAIVGWEFSGCGNHPVIDGCVVLEQDADILTSAWMEASQAKAEKEAKKVKERVWKNWRRLIKGKLLLEKMRRRFSGPKK</sequence>
<dbReference type="InterPro" id="IPR018327">
    <property type="entry name" value="BHD_2"/>
</dbReference>
<dbReference type="Pfam" id="PF10404">
    <property type="entry name" value="BHD_2"/>
    <property type="match status" value="1"/>
</dbReference>
<accession>A0AAD4R7P1</accession>
<dbReference type="GO" id="GO:0003684">
    <property type="term" value="F:damaged DNA binding"/>
    <property type="evidence" value="ECO:0007669"/>
    <property type="project" value="InterPro"/>
</dbReference>
<evidence type="ECO:0000313" key="11">
    <source>
        <dbReference type="Proteomes" id="UP001201812"/>
    </source>
</evidence>
<feature type="domain" description="Rad4 beta-hairpin" evidence="7">
    <location>
        <begin position="575"/>
        <end position="627"/>
    </location>
</feature>
<dbReference type="Gene3D" id="3.90.260.10">
    <property type="entry name" value="Transglutaminase-like"/>
    <property type="match status" value="1"/>
</dbReference>
<dbReference type="SMART" id="SM01031">
    <property type="entry name" value="BHD_2"/>
    <property type="match status" value="1"/>
</dbReference>
<protein>
    <submittedName>
        <fullName evidence="10">Rad4 beta-hairpin domain 3 domain-containing protein</fullName>
    </submittedName>
</protein>
<gene>
    <name evidence="10" type="ORF">DdX_07858</name>
</gene>
<feature type="compositionally biased region" description="Low complexity" evidence="6">
    <location>
        <begin position="404"/>
        <end position="424"/>
    </location>
</feature>
<evidence type="ECO:0000256" key="1">
    <source>
        <dbReference type="ARBA" id="ARBA00004123"/>
    </source>
</evidence>
<feature type="compositionally biased region" description="Acidic residues" evidence="6">
    <location>
        <begin position="62"/>
        <end position="78"/>
    </location>
</feature>
<dbReference type="Pfam" id="PF10403">
    <property type="entry name" value="BHD_1"/>
    <property type="match status" value="1"/>
</dbReference>